<evidence type="ECO:0000313" key="6">
    <source>
        <dbReference type="Proteomes" id="UP001589747"/>
    </source>
</evidence>
<feature type="compositionally biased region" description="Basic and acidic residues" evidence="2">
    <location>
        <begin position="125"/>
        <end position="138"/>
    </location>
</feature>
<reference evidence="5 6" key="1">
    <citation type="submission" date="2024-09" db="EMBL/GenBank/DDBJ databases">
        <authorList>
            <person name="Sun Q."/>
            <person name="Mori K."/>
        </authorList>
    </citation>
    <scope>NUCLEOTIDE SEQUENCE [LARGE SCALE GENOMIC DNA]</scope>
    <source>
        <strain evidence="5 6">TISTR 2452</strain>
    </source>
</reference>
<dbReference type="Pfam" id="PF01541">
    <property type="entry name" value="GIY-YIG"/>
    <property type="match status" value="1"/>
</dbReference>
<dbReference type="CDD" id="cd10434">
    <property type="entry name" value="GIY-YIG_UvrC_Cho"/>
    <property type="match status" value="1"/>
</dbReference>
<protein>
    <submittedName>
        <fullName evidence="5">GIY-YIG nuclease family protein</fullName>
    </submittedName>
</protein>
<feature type="region of interest" description="Disordered" evidence="2">
    <location>
        <begin position="125"/>
        <end position="222"/>
    </location>
</feature>
<dbReference type="RefSeq" id="WP_377495925.1">
    <property type="nucleotide sequence ID" value="NZ_JBHMDO010000026.1"/>
</dbReference>
<keyword evidence="6" id="KW-1185">Reference proteome</keyword>
<dbReference type="Gene3D" id="3.40.1440.10">
    <property type="entry name" value="GIY-YIG endonuclease"/>
    <property type="match status" value="1"/>
</dbReference>
<dbReference type="InterPro" id="IPR035901">
    <property type="entry name" value="GIY-YIG_endonuc_sf"/>
</dbReference>
<dbReference type="InterPro" id="IPR050066">
    <property type="entry name" value="UvrABC_protein_C"/>
</dbReference>
<dbReference type="PROSITE" id="PS50151">
    <property type="entry name" value="UVR"/>
    <property type="match status" value="1"/>
</dbReference>
<evidence type="ECO:0000313" key="5">
    <source>
        <dbReference type="EMBL" id="MFB9327526.1"/>
    </source>
</evidence>
<dbReference type="SMART" id="SM00465">
    <property type="entry name" value="GIYc"/>
    <property type="match status" value="1"/>
</dbReference>
<dbReference type="InterPro" id="IPR047296">
    <property type="entry name" value="GIY-YIG_UvrC_Cho"/>
</dbReference>
<comment type="caution">
    <text evidence="5">The sequence shown here is derived from an EMBL/GenBank/DDBJ whole genome shotgun (WGS) entry which is preliminary data.</text>
</comment>
<dbReference type="SUPFAM" id="SSF82771">
    <property type="entry name" value="GIY-YIG endonuclease"/>
    <property type="match status" value="1"/>
</dbReference>
<evidence type="ECO:0000259" key="3">
    <source>
        <dbReference type="PROSITE" id="PS50151"/>
    </source>
</evidence>
<feature type="domain" description="GIY-YIG" evidence="4">
    <location>
        <begin position="14"/>
        <end position="92"/>
    </location>
</feature>
<sequence length="465" mass="52662">MSSSYTFRAADFPNKPGCYIMKGEDGRILYIGKSKALRKRLASYFRGKHDRKRIAQLVEQIAHIDVIVVNNEHESLLLENNLIKVHKPPFNRALKKDNSGYAYLKMTGGRFPRLDVHYRDRRIAKEEARLDGPAEEPRLTSSATKTRQAHPVGQPSQANPVEEARAETAASRECPASREARLSGHDEEAQKEIAASGRARTVQDASVRTAAPRHASSISRLSTAADSNEARFGPFASTYFRDQLMTFINDHYQLRTCETMPKKVCLLYHLKRCSGICEGMIAEEDYRASAQEAAALLANQGERLIEAMKAKMEQYASRLEFERAAHMLEHIRILERVPDKQVVDRESLMDQDVIYFGEGHAAVAKIRQGMLHDLDLCEWAGGGDSGGLDRFVIERYRHLHRPDELIVSDIGDRKAVQRALRRRGQRPLQLYVAPKRGLRRELMELCRANYEQRMALRATAAGGEH</sequence>
<dbReference type="PANTHER" id="PTHR30562">
    <property type="entry name" value="UVRC/OXIDOREDUCTASE"/>
    <property type="match status" value="1"/>
</dbReference>
<evidence type="ECO:0000259" key="4">
    <source>
        <dbReference type="PROSITE" id="PS50164"/>
    </source>
</evidence>
<keyword evidence="1" id="KW-0175">Coiled coil</keyword>
<dbReference type="InterPro" id="IPR036876">
    <property type="entry name" value="UVR_dom_sf"/>
</dbReference>
<dbReference type="PROSITE" id="PS50164">
    <property type="entry name" value="GIY_YIG"/>
    <property type="match status" value="1"/>
</dbReference>
<feature type="domain" description="UVR" evidence="3">
    <location>
        <begin position="302"/>
        <end position="337"/>
    </location>
</feature>
<dbReference type="PANTHER" id="PTHR30562:SF1">
    <property type="entry name" value="UVRABC SYSTEM PROTEIN C"/>
    <property type="match status" value="1"/>
</dbReference>
<proteinExistence type="predicted"/>
<gene>
    <name evidence="5" type="ORF">ACFFSY_16470</name>
</gene>
<evidence type="ECO:0000256" key="1">
    <source>
        <dbReference type="SAM" id="Coils"/>
    </source>
</evidence>
<name>A0ABV5KQM2_9BACL</name>
<dbReference type="InterPro" id="IPR001943">
    <property type="entry name" value="UVR_dom"/>
</dbReference>
<feature type="compositionally biased region" description="Basic and acidic residues" evidence="2">
    <location>
        <begin position="175"/>
        <end position="191"/>
    </location>
</feature>
<dbReference type="SUPFAM" id="SSF46600">
    <property type="entry name" value="C-terminal UvrC-binding domain of UvrB"/>
    <property type="match status" value="1"/>
</dbReference>
<evidence type="ECO:0000256" key="2">
    <source>
        <dbReference type="SAM" id="MobiDB-lite"/>
    </source>
</evidence>
<dbReference type="Pfam" id="PF22920">
    <property type="entry name" value="UvrC_RNaseH"/>
    <property type="match status" value="1"/>
</dbReference>
<dbReference type="EMBL" id="JBHMDO010000026">
    <property type="protein sequence ID" value="MFB9327526.1"/>
    <property type="molecule type" value="Genomic_DNA"/>
</dbReference>
<accession>A0ABV5KQM2</accession>
<feature type="coiled-coil region" evidence="1">
    <location>
        <begin position="298"/>
        <end position="325"/>
    </location>
</feature>
<organism evidence="5 6">
    <name type="scientific">Paenibacillus aurantiacus</name>
    <dbReference type="NCBI Taxonomy" id="1936118"/>
    <lineage>
        <taxon>Bacteria</taxon>
        <taxon>Bacillati</taxon>
        <taxon>Bacillota</taxon>
        <taxon>Bacilli</taxon>
        <taxon>Bacillales</taxon>
        <taxon>Paenibacillaceae</taxon>
        <taxon>Paenibacillus</taxon>
    </lineage>
</organism>
<dbReference type="InterPro" id="IPR000305">
    <property type="entry name" value="GIY-YIG_endonuc"/>
</dbReference>
<dbReference type="Proteomes" id="UP001589747">
    <property type="component" value="Unassembled WGS sequence"/>
</dbReference>